<name>A0A3N4JMI6_9PEZI</name>
<feature type="coiled-coil region" evidence="10">
    <location>
        <begin position="278"/>
        <end position="305"/>
    </location>
</feature>
<dbReference type="OrthoDB" id="10264505at2759"/>
<evidence type="ECO:0000256" key="8">
    <source>
        <dbReference type="ARBA" id="ARBA00023284"/>
    </source>
</evidence>
<keyword evidence="4 11" id="KW-0732">Signal</keyword>
<dbReference type="Gene3D" id="1.20.1150.12">
    <property type="entry name" value="Endoplasmic reticulum resident protein 29, C-terminal domain"/>
    <property type="match status" value="1"/>
</dbReference>
<evidence type="ECO:0000313" key="13">
    <source>
        <dbReference type="EMBL" id="RPA97640.1"/>
    </source>
</evidence>
<dbReference type="GO" id="GO:0006457">
    <property type="term" value="P:protein folding"/>
    <property type="evidence" value="ECO:0007669"/>
    <property type="project" value="TreeGrafter"/>
</dbReference>
<dbReference type="Pfam" id="PF07749">
    <property type="entry name" value="ERp29"/>
    <property type="match status" value="1"/>
</dbReference>
<dbReference type="CDD" id="cd00238">
    <property type="entry name" value="ERp29c"/>
    <property type="match status" value="1"/>
</dbReference>
<dbReference type="InterPro" id="IPR017937">
    <property type="entry name" value="Thioredoxin_CS"/>
</dbReference>
<dbReference type="PANTHER" id="PTHR45672:SF11">
    <property type="entry name" value="PROTEIN DISULFIDE-ISOMERASE C17H9.14C"/>
    <property type="match status" value="1"/>
</dbReference>
<dbReference type="AlphaFoldDB" id="A0A3N4JMI6"/>
<dbReference type="GO" id="GO:0005783">
    <property type="term" value="C:endoplasmic reticulum"/>
    <property type="evidence" value="ECO:0007669"/>
    <property type="project" value="InterPro"/>
</dbReference>
<evidence type="ECO:0000256" key="3">
    <source>
        <dbReference type="ARBA" id="ARBA00012723"/>
    </source>
</evidence>
<dbReference type="InterPro" id="IPR051063">
    <property type="entry name" value="PDI"/>
</dbReference>
<keyword evidence="10" id="KW-0175">Coiled coil</keyword>
<dbReference type="PROSITE" id="PS00194">
    <property type="entry name" value="THIOREDOXIN_1"/>
    <property type="match status" value="2"/>
</dbReference>
<accession>A0A3N4JMI6</accession>
<comment type="catalytic activity">
    <reaction evidence="1">
        <text>Catalyzes the rearrangement of -S-S- bonds in proteins.</text>
        <dbReference type="EC" id="5.3.4.1"/>
    </reaction>
</comment>
<comment type="similarity">
    <text evidence="2 9">Belongs to the protein disulfide isomerase family.</text>
</comment>
<evidence type="ECO:0000256" key="2">
    <source>
        <dbReference type="ARBA" id="ARBA00006347"/>
    </source>
</evidence>
<evidence type="ECO:0000256" key="9">
    <source>
        <dbReference type="RuleBase" id="RU004208"/>
    </source>
</evidence>
<dbReference type="Pfam" id="PF00085">
    <property type="entry name" value="Thioredoxin"/>
    <property type="match status" value="2"/>
</dbReference>
<keyword evidence="5" id="KW-0677">Repeat</keyword>
<gene>
    <name evidence="13" type="ORF">L873DRAFT_1741624</name>
</gene>
<evidence type="ECO:0000313" key="14">
    <source>
        <dbReference type="Proteomes" id="UP000276215"/>
    </source>
</evidence>
<evidence type="ECO:0000256" key="5">
    <source>
        <dbReference type="ARBA" id="ARBA00022737"/>
    </source>
</evidence>
<dbReference type="InterPro" id="IPR013766">
    <property type="entry name" value="Thioredoxin_domain"/>
</dbReference>
<evidence type="ECO:0000259" key="12">
    <source>
        <dbReference type="PROSITE" id="PS51352"/>
    </source>
</evidence>
<dbReference type="InterPro" id="IPR005788">
    <property type="entry name" value="PDI_thioredoxin-like_dom"/>
</dbReference>
<reference evidence="13 14" key="1">
    <citation type="journal article" date="2018" name="Nat. Ecol. Evol.">
        <title>Pezizomycetes genomes reveal the molecular basis of ectomycorrhizal truffle lifestyle.</title>
        <authorList>
            <person name="Murat C."/>
            <person name="Payen T."/>
            <person name="Noel B."/>
            <person name="Kuo A."/>
            <person name="Morin E."/>
            <person name="Chen J."/>
            <person name="Kohler A."/>
            <person name="Krizsan K."/>
            <person name="Balestrini R."/>
            <person name="Da Silva C."/>
            <person name="Montanini B."/>
            <person name="Hainaut M."/>
            <person name="Levati E."/>
            <person name="Barry K.W."/>
            <person name="Belfiori B."/>
            <person name="Cichocki N."/>
            <person name="Clum A."/>
            <person name="Dockter R.B."/>
            <person name="Fauchery L."/>
            <person name="Guy J."/>
            <person name="Iotti M."/>
            <person name="Le Tacon F."/>
            <person name="Lindquist E.A."/>
            <person name="Lipzen A."/>
            <person name="Malagnac F."/>
            <person name="Mello A."/>
            <person name="Molinier V."/>
            <person name="Miyauchi S."/>
            <person name="Poulain J."/>
            <person name="Riccioni C."/>
            <person name="Rubini A."/>
            <person name="Sitrit Y."/>
            <person name="Splivallo R."/>
            <person name="Traeger S."/>
            <person name="Wang M."/>
            <person name="Zifcakova L."/>
            <person name="Wipf D."/>
            <person name="Zambonelli A."/>
            <person name="Paolocci F."/>
            <person name="Nowrousian M."/>
            <person name="Ottonello S."/>
            <person name="Baldrian P."/>
            <person name="Spatafora J.W."/>
            <person name="Henrissat B."/>
            <person name="Nagy L.G."/>
            <person name="Aury J.M."/>
            <person name="Wincker P."/>
            <person name="Grigoriev I.V."/>
            <person name="Bonfante P."/>
            <person name="Martin F.M."/>
        </authorList>
    </citation>
    <scope>NUCLEOTIDE SEQUENCE [LARGE SCALE GENOMIC DNA]</scope>
    <source>
        <strain evidence="13 14">120613-1</strain>
    </source>
</reference>
<organism evidence="13 14">
    <name type="scientific">Choiromyces venosus 120613-1</name>
    <dbReference type="NCBI Taxonomy" id="1336337"/>
    <lineage>
        <taxon>Eukaryota</taxon>
        <taxon>Fungi</taxon>
        <taxon>Dikarya</taxon>
        <taxon>Ascomycota</taxon>
        <taxon>Pezizomycotina</taxon>
        <taxon>Pezizomycetes</taxon>
        <taxon>Pezizales</taxon>
        <taxon>Tuberaceae</taxon>
        <taxon>Choiromyces</taxon>
    </lineage>
</organism>
<dbReference type="STRING" id="1336337.A0A3N4JMI6"/>
<evidence type="ECO:0000256" key="6">
    <source>
        <dbReference type="ARBA" id="ARBA00023157"/>
    </source>
</evidence>
<feature type="domain" description="Thioredoxin" evidence="12">
    <location>
        <begin position="134"/>
        <end position="255"/>
    </location>
</feature>
<dbReference type="InterPro" id="IPR036356">
    <property type="entry name" value="ERp29_C_sf"/>
</dbReference>
<dbReference type="SUPFAM" id="SSF47933">
    <property type="entry name" value="ERP29 C domain-like"/>
    <property type="match status" value="1"/>
</dbReference>
<dbReference type="Proteomes" id="UP000276215">
    <property type="component" value="Unassembled WGS sequence"/>
</dbReference>
<protein>
    <recommendedName>
        <fullName evidence="3">protein disulfide-isomerase</fullName>
        <ecNumber evidence="3">5.3.4.1</ecNumber>
    </recommendedName>
</protein>
<evidence type="ECO:0000256" key="7">
    <source>
        <dbReference type="ARBA" id="ARBA00023235"/>
    </source>
</evidence>
<dbReference type="PRINTS" id="PR00421">
    <property type="entry name" value="THIOREDOXIN"/>
</dbReference>
<sequence>MKGFGSLFTLASLLLAATASNVVDLTSDNFDKEILQSGKPALVEFFAPWCGHCKKLAPVYEELADSLASQKDKVTIAKVDADNHKSLGKRFGVTGFPTLKWFDGKSADPIPYESGRDLEALQAFVKEKVGGLKLKVKREAPSNVIVLNDANFDKIVHDENKDVLVEFYAPWCGHCKNLAPIYEKLATNFVSESNVVIAKLDADSPGGKASAEKYGISGFPTLKWFPKGSSTKEPITYESARAEEALTQFINKHAGTHRVVGGGVDDTAGRIPSLDTIVQKLISGEKDAEKELAKAAEEVKEKYAAYYLKAADKLSKNAEYPKKEIKRLEGIAAKGGLAPEKLDDILSRKNILTQFLSKEKDEKRGEEIKEEL</sequence>
<dbReference type="EC" id="5.3.4.1" evidence="3"/>
<feature type="domain" description="Thioredoxin" evidence="12">
    <location>
        <begin position="13"/>
        <end position="130"/>
    </location>
</feature>
<evidence type="ECO:0000256" key="10">
    <source>
        <dbReference type="SAM" id="Coils"/>
    </source>
</evidence>
<evidence type="ECO:0000256" key="4">
    <source>
        <dbReference type="ARBA" id="ARBA00022729"/>
    </source>
</evidence>
<dbReference type="NCBIfam" id="TIGR01126">
    <property type="entry name" value="pdi_dom"/>
    <property type="match status" value="2"/>
</dbReference>
<dbReference type="Gene3D" id="3.40.30.10">
    <property type="entry name" value="Glutaredoxin"/>
    <property type="match status" value="2"/>
</dbReference>
<keyword evidence="7 13" id="KW-0413">Isomerase</keyword>
<keyword evidence="6" id="KW-1015">Disulfide bond</keyword>
<dbReference type="EMBL" id="ML120402">
    <property type="protein sequence ID" value="RPA97640.1"/>
    <property type="molecule type" value="Genomic_DNA"/>
</dbReference>
<dbReference type="CDD" id="cd02998">
    <property type="entry name" value="PDI_a_ERp38"/>
    <property type="match status" value="2"/>
</dbReference>
<keyword evidence="14" id="KW-1185">Reference proteome</keyword>
<dbReference type="SUPFAM" id="SSF52833">
    <property type="entry name" value="Thioredoxin-like"/>
    <property type="match status" value="2"/>
</dbReference>
<dbReference type="InterPro" id="IPR011679">
    <property type="entry name" value="ERp29_C"/>
</dbReference>
<evidence type="ECO:0000256" key="1">
    <source>
        <dbReference type="ARBA" id="ARBA00001182"/>
    </source>
</evidence>
<feature type="signal peptide" evidence="11">
    <location>
        <begin position="1"/>
        <end position="19"/>
    </location>
</feature>
<dbReference type="FunFam" id="3.40.30.10:FF:000032">
    <property type="entry name" value="Protein disulfide-isomerase A6 homolog"/>
    <property type="match status" value="2"/>
</dbReference>
<dbReference type="PANTHER" id="PTHR45672">
    <property type="entry name" value="PROTEIN DISULFIDE-ISOMERASE C17H9.14C-RELATED"/>
    <property type="match status" value="1"/>
</dbReference>
<evidence type="ECO:0000256" key="11">
    <source>
        <dbReference type="SAM" id="SignalP"/>
    </source>
</evidence>
<dbReference type="InterPro" id="IPR036249">
    <property type="entry name" value="Thioredoxin-like_sf"/>
</dbReference>
<keyword evidence="8" id="KW-0676">Redox-active center</keyword>
<proteinExistence type="inferred from homology"/>
<dbReference type="PROSITE" id="PS51352">
    <property type="entry name" value="THIOREDOXIN_2"/>
    <property type="match status" value="2"/>
</dbReference>
<dbReference type="GO" id="GO:0003756">
    <property type="term" value="F:protein disulfide isomerase activity"/>
    <property type="evidence" value="ECO:0007669"/>
    <property type="project" value="UniProtKB-EC"/>
</dbReference>
<feature type="chain" id="PRO_5018326612" description="protein disulfide-isomerase" evidence="11">
    <location>
        <begin position="20"/>
        <end position="372"/>
    </location>
</feature>